<keyword evidence="8" id="KW-0239">DNA-directed DNA polymerase</keyword>
<keyword evidence="2" id="KW-0479">Metal-binding</keyword>
<sequence>SQAFETFQKFKALVENEVGRKIKTLRSDRGGEFTSNEFKTYLEAHGIRRQMPPTHTPQQNGIVERRNRTIMEMVRCMIDDS</sequence>
<accession>A0AA38CER3</accession>
<feature type="non-terminal residue" evidence="11">
    <location>
        <position position="1"/>
    </location>
</feature>
<keyword evidence="8" id="KW-0808">Transferase</keyword>
<dbReference type="Gene3D" id="3.30.420.10">
    <property type="entry name" value="Ribonuclease H-like superfamily/Ribonuclease H"/>
    <property type="match status" value="1"/>
</dbReference>
<dbReference type="GO" id="GO:0003887">
    <property type="term" value="F:DNA-directed DNA polymerase activity"/>
    <property type="evidence" value="ECO:0007669"/>
    <property type="project" value="UniProtKB-KW"/>
</dbReference>
<keyword evidence="4" id="KW-0378">Hydrolase</keyword>
<evidence type="ECO:0000256" key="1">
    <source>
        <dbReference type="ARBA" id="ARBA00022722"/>
    </source>
</evidence>
<gene>
    <name evidence="11" type="ORF">KI387_039812</name>
</gene>
<dbReference type="InterPro" id="IPR036397">
    <property type="entry name" value="RNaseH_sf"/>
</dbReference>
<evidence type="ECO:0000256" key="4">
    <source>
        <dbReference type="ARBA" id="ARBA00022801"/>
    </source>
</evidence>
<dbReference type="GO" id="GO:0046872">
    <property type="term" value="F:metal ion binding"/>
    <property type="evidence" value="ECO:0007669"/>
    <property type="project" value="UniProtKB-KW"/>
</dbReference>
<reference evidence="11 12" key="1">
    <citation type="journal article" date="2021" name="Nat. Plants">
        <title>The Taxus genome provides insights into paclitaxel biosynthesis.</title>
        <authorList>
            <person name="Xiong X."/>
            <person name="Gou J."/>
            <person name="Liao Q."/>
            <person name="Li Y."/>
            <person name="Zhou Q."/>
            <person name="Bi G."/>
            <person name="Li C."/>
            <person name="Du R."/>
            <person name="Wang X."/>
            <person name="Sun T."/>
            <person name="Guo L."/>
            <person name="Liang H."/>
            <person name="Lu P."/>
            <person name="Wu Y."/>
            <person name="Zhang Z."/>
            <person name="Ro D.K."/>
            <person name="Shang Y."/>
            <person name="Huang S."/>
            <person name="Yan J."/>
        </authorList>
    </citation>
    <scope>NUCLEOTIDE SEQUENCE [LARGE SCALE GENOMIC DNA]</scope>
    <source>
        <strain evidence="11">Ta-2019</strain>
    </source>
</reference>
<protein>
    <recommendedName>
        <fullName evidence="10">Integrase catalytic domain-containing protein</fullName>
    </recommendedName>
</protein>
<name>A0AA38CER3_TAXCH</name>
<feature type="non-terminal residue" evidence="11">
    <location>
        <position position="81"/>
    </location>
</feature>
<feature type="domain" description="Integrase catalytic" evidence="10">
    <location>
        <begin position="1"/>
        <end position="81"/>
    </location>
</feature>
<evidence type="ECO:0000256" key="6">
    <source>
        <dbReference type="ARBA" id="ARBA00022908"/>
    </source>
</evidence>
<keyword evidence="7" id="KW-0695">RNA-directed DNA polymerase</keyword>
<dbReference type="PANTHER" id="PTHR42648:SF11">
    <property type="entry name" value="TRANSPOSON TY4-P GAG-POL POLYPROTEIN"/>
    <property type="match status" value="1"/>
</dbReference>
<organism evidence="11 12">
    <name type="scientific">Taxus chinensis</name>
    <name type="common">Chinese yew</name>
    <name type="synonym">Taxus wallichiana var. chinensis</name>
    <dbReference type="NCBI Taxonomy" id="29808"/>
    <lineage>
        <taxon>Eukaryota</taxon>
        <taxon>Viridiplantae</taxon>
        <taxon>Streptophyta</taxon>
        <taxon>Embryophyta</taxon>
        <taxon>Tracheophyta</taxon>
        <taxon>Spermatophyta</taxon>
        <taxon>Pinopsida</taxon>
        <taxon>Pinidae</taxon>
        <taxon>Conifers II</taxon>
        <taxon>Cupressales</taxon>
        <taxon>Taxaceae</taxon>
        <taxon>Taxus</taxon>
    </lineage>
</organism>
<evidence type="ECO:0000256" key="5">
    <source>
        <dbReference type="ARBA" id="ARBA00022842"/>
    </source>
</evidence>
<dbReference type="AlphaFoldDB" id="A0AA38CER3"/>
<dbReference type="GO" id="GO:0004519">
    <property type="term" value="F:endonuclease activity"/>
    <property type="evidence" value="ECO:0007669"/>
    <property type="project" value="UniProtKB-KW"/>
</dbReference>
<evidence type="ECO:0000256" key="7">
    <source>
        <dbReference type="ARBA" id="ARBA00022918"/>
    </source>
</evidence>
<dbReference type="EMBL" id="JAHRHJ020000011">
    <property type="protein sequence ID" value="KAH9296224.1"/>
    <property type="molecule type" value="Genomic_DNA"/>
</dbReference>
<proteinExistence type="predicted"/>
<dbReference type="InterPro" id="IPR001584">
    <property type="entry name" value="Integrase_cat-core"/>
</dbReference>
<evidence type="ECO:0000313" key="11">
    <source>
        <dbReference type="EMBL" id="KAH9296224.1"/>
    </source>
</evidence>
<dbReference type="GO" id="GO:0003676">
    <property type="term" value="F:nucleic acid binding"/>
    <property type="evidence" value="ECO:0007669"/>
    <property type="project" value="InterPro"/>
</dbReference>
<evidence type="ECO:0000256" key="8">
    <source>
        <dbReference type="ARBA" id="ARBA00022932"/>
    </source>
</evidence>
<dbReference type="InterPro" id="IPR039537">
    <property type="entry name" value="Retrotran_Ty1/copia-like"/>
</dbReference>
<evidence type="ECO:0000256" key="2">
    <source>
        <dbReference type="ARBA" id="ARBA00022723"/>
    </source>
</evidence>
<dbReference type="PANTHER" id="PTHR42648">
    <property type="entry name" value="TRANSPOSASE, PUTATIVE-RELATED"/>
    <property type="match status" value="1"/>
</dbReference>
<dbReference type="GO" id="GO:0016787">
    <property type="term" value="F:hydrolase activity"/>
    <property type="evidence" value="ECO:0007669"/>
    <property type="project" value="UniProtKB-KW"/>
</dbReference>
<evidence type="ECO:0000256" key="3">
    <source>
        <dbReference type="ARBA" id="ARBA00022759"/>
    </source>
</evidence>
<dbReference type="InterPro" id="IPR012337">
    <property type="entry name" value="RNaseH-like_sf"/>
</dbReference>
<keyword evidence="8" id="KW-0548">Nucleotidyltransferase</keyword>
<dbReference type="GO" id="GO:0003964">
    <property type="term" value="F:RNA-directed DNA polymerase activity"/>
    <property type="evidence" value="ECO:0007669"/>
    <property type="project" value="UniProtKB-KW"/>
</dbReference>
<evidence type="ECO:0000259" key="10">
    <source>
        <dbReference type="PROSITE" id="PS50994"/>
    </source>
</evidence>
<comment type="caution">
    <text evidence="11">The sequence shown here is derived from an EMBL/GenBank/DDBJ whole genome shotgun (WGS) entry which is preliminary data.</text>
</comment>
<evidence type="ECO:0000256" key="9">
    <source>
        <dbReference type="ARBA" id="ARBA00023172"/>
    </source>
</evidence>
<keyword evidence="3" id="KW-0255">Endonuclease</keyword>
<keyword evidence="9" id="KW-0233">DNA recombination</keyword>
<dbReference type="PROSITE" id="PS50994">
    <property type="entry name" value="INTEGRASE"/>
    <property type="match status" value="1"/>
</dbReference>
<keyword evidence="5" id="KW-0460">Magnesium</keyword>
<keyword evidence="1" id="KW-0540">Nuclease</keyword>
<dbReference type="SUPFAM" id="SSF53098">
    <property type="entry name" value="Ribonuclease H-like"/>
    <property type="match status" value="1"/>
</dbReference>
<dbReference type="Proteomes" id="UP000824469">
    <property type="component" value="Unassembled WGS sequence"/>
</dbReference>
<evidence type="ECO:0000313" key="12">
    <source>
        <dbReference type="Proteomes" id="UP000824469"/>
    </source>
</evidence>
<dbReference type="GO" id="GO:0006310">
    <property type="term" value="P:DNA recombination"/>
    <property type="evidence" value="ECO:0007669"/>
    <property type="project" value="UniProtKB-KW"/>
</dbReference>
<dbReference type="GO" id="GO:0015074">
    <property type="term" value="P:DNA integration"/>
    <property type="evidence" value="ECO:0007669"/>
    <property type="project" value="UniProtKB-KW"/>
</dbReference>
<keyword evidence="6" id="KW-0229">DNA integration</keyword>
<keyword evidence="12" id="KW-1185">Reference proteome</keyword>